<accession>A0ABV2AU33</accession>
<gene>
    <name evidence="3" type="ORF">MHBO_004717</name>
</gene>
<evidence type="ECO:0000313" key="4">
    <source>
        <dbReference type="Proteomes" id="UP001439008"/>
    </source>
</evidence>
<protein>
    <recommendedName>
        <fullName evidence="2">Vps72/YL1 C-terminal domain-containing protein</fullName>
    </recommendedName>
</protein>
<comment type="caution">
    <text evidence="3">The sequence shown here is derived from an EMBL/GenBank/DDBJ whole genome shotgun (WGS) entry which is preliminary data.</text>
</comment>
<dbReference type="Proteomes" id="UP001439008">
    <property type="component" value="Unassembled WGS sequence"/>
</dbReference>
<evidence type="ECO:0000313" key="3">
    <source>
        <dbReference type="EMBL" id="MES1923173.1"/>
    </source>
</evidence>
<evidence type="ECO:0000259" key="2">
    <source>
        <dbReference type="SMART" id="SM00993"/>
    </source>
</evidence>
<proteinExistence type="predicted"/>
<dbReference type="InterPro" id="IPR013272">
    <property type="entry name" value="Vps72/YL1_C"/>
</dbReference>
<organism evidence="3 4">
    <name type="scientific">Bonamia ostreae</name>
    <dbReference type="NCBI Taxonomy" id="126728"/>
    <lineage>
        <taxon>Eukaryota</taxon>
        <taxon>Sar</taxon>
        <taxon>Rhizaria</taxon>
        <taxon>Endomyxa</taxon>
        <taxon>Ascetosporea</taxon>
        <taxon>Haplosporida</taxon>
        <taxon>Bonamia</taxon>
    </lineage>
</organism>
<keyword evidence="1" id="KW-0812">Transmembrane</keyword>
<sequence>QSCAITNQPALYRDSVTLLPFSDKNAFSKIRRALKDKKIVPFRRSKLFRSYTIRVKKPKGWERKKIFSRKFVSYKNICFRLNKNDNEKNVKINLGKLRKLVSTQTFNTKIKTIKTDSHLKLKDSIFKDRIKNETESDYLKNQILLSETRMNNFLAQTRRFLETQKNFTAAHEEFSRSISNFITSGFLEAFACYIMPILLYYRC</sequence>
<dbReference type="SMART" id="SM00993">
    <property type="entry name" value="YL1_C"/>
    <property type="match status" value="1"/>
</dbReference>
<keyword evidence="4" id="KW-1185">Reference proteome</keyword>
<feature type="domain" description="Vps72/YL1 C-terminal" evidence="2">
    <location>
        <begin position="1"/>
        <end position="30"/>
    </location>
</feature>
<evidence type="ECO:0000256" key="1">
    <source>
        <dbReference type="SAM" id="Phobius"/>
    </source>
</evidence>
<dbReference type="Pfam" id="PF08265">
    <property type="entry name" value="YL1_C"/>
    <property type="match status" value="1"/>
</dbReference>
<dbReference type="EMBL" id="JBDODL010004986">
    <property type="protein sequence ID" value="MES1923173.1"/>
    <property type="molecule type" value="Genomic_DNA"/>
</dbReference>
<name>A0ABV2AU33_9EUKA</name>
<feature type="non-terminal residue" evidence="3">
    <location>
        <position position="1"/>
    </location>
</feature>
<feature type="transmembrane region" description="Helical" evidence="1">
    <location>
        <begin position="181"/>
        <end position="201"/>
    </location>
</feature>
<keyword evidence="1" id="KW-1133">Transmembrane helix</keyword>
<keyword evidence="1" id="KW-0472">Membrane</keyword>
<reference evidence="3 4" key="1">
    <citation type="journal article" date="2024" name="BMC Biol.">
        <title>Comparative genomics of Ascetosporea gives new insight into the evolutionary basis for animal parasitism in Rhizaria.</title>
        <authorList>
            <person name="Hiltunen Thoren M."/>
            <person name="Onut-Brannstrom I."/>
            <person name="Alfjorden A."/>
            <person name="Peckova H."/>
            <person name="Swords F."/>
            <person name="Hooper C."/>
            <person name="Holzer A.S."/>
            <person name="Bass D."/>
            <person name="Burki F."/>
        </authorList>
    </citation>
    <scope>NUCLEOTIDE SEQUENCE [LARGE SCALE GENOMIC DNA]</scope>
    <source>
        <strain evidence="3">20-A016</strain>
    </source>
</reference>